<proteinExistence type="predicted"/>
<reference evidence="2" key="1">
    <citation type="submission" date="2021-02" db="EMBL/GenBank/DDBJ databases">
        <authorList>
            <person name="Nowell W R."/>
        </authorList>
    </citation>
    <scope>NUCLEOTIDE SEQUENCE</scope>
</reference>
<evidence type="ECO:0000313" key="4">
    <source>
        <dbReference type="Proteomes" id="UP000663828"/>
    </source>
</evidence>
<organism evidence="2 5">
    <name type="scientific">Adineta ricciae</name>
    <name type="common">Rotifer</name>
    <dbReference type="NCBI Taxonomy" id="249248"/>
    <lineage>
        <taxon>Eukaryota</taxon>
        <taxon>Metazoa</taxon>
        <taxon>Spiralia</taxon>
        <taxon>Gnathifera</taxon>
        <taxon>Rotifera</taxon>
        <taxon>Eurotatoria</taxon>
        <taxon>Bdelloidea</taxon>
        <taxon>Adinetida</taxon>
        <taxon>Adinetidae</taxon>
        <taxon>Adineta</taxon>
    </lineage>
</organism>
<protein>
    <submittedName>
        <fullName evidence="2">Uncharacterized protein</fullName>
    </submittedName>
</protein>
<dbReference type="EMBL" id="CAJNOR010005470">
    <property type="protein sequence ID" value="CAF1563746.1"/>
    <property type="molecule type" value="Genomic_DNA"/>
</dbReference>
<dbReference type="AlphaFoldDB" id="A0A815LCU5"/>
<evidence type="ECO:0000313" key="3">
    <source>
        <dbReference type="EMBL" id="CAF1563746.1"/>
    </source>
</evidence>
<accession>A0A815LCU5</accession>
<evidence type="ECO:0000313" key="2">
    <source>
        <dbReference type="EMBL" id="CAF1408122.1"/>
    </source>
</evidence>
<feature type="signal peptide" evidence="1">
    <location>
        <begin position="1"/>
        <end position="24"/>
    </location>
</feature>
<evidence type="ECO:0000313" key="5">
    <source>
        <dbReference type="Proteomes" id="UP000663852"/>
    </source>
</evidence>
<keyword evidence="4" id="KW-1185">Reference proteome</keyword>
<keyword evidence="1" id="KW-0732">Signal</keyword>
<dbReference type="Proteomes" id="UP000663828">
    <property type="component" value="Unassembled WGS sequence"/>
</dbReference>
<dbReference type="Proteomes" id="UP000663852">
    <property type="component" value="Unassembled WGS sequence"/>
</dbReference>
<evidence type="ECO:0000256" key="1">
    <source>
        <dbReference type="SAM" id="SignalP"/>
    </source>
</evidence>
<gene>
    <name evidence="2" type="ORF">EDS130_LOCUS36511</name>
    <name evidence="3" type="ORF">XAT740_LOCUS43846</name>
</gene>
<name>A0A815LCU5_ADIRI</name>
<comment type="caution">
    <text evidence="2">The sequence shown here is derived from an EMBL/GenBank/DDBJ whole genome shotgun (WGS) entry which is preliminary data.</text>
</comment>
<dbReference type="EMBL" id="CAJNOJ010000341">
    <property type="protein sequence ID" value="CAF1408122.1"/>
    <property type="molecule type" value="Genomic_DNA"/>
</dbReference>
<feature type="chain" id="PRO_5036228162" evidence="1">
    <location>
        <begin position="25"/>
        <end position="369"/>
    </location>
</feature>
<dbReference type="OrthoDB" id="340166at2759"/>
<sequence>MFSKGSFQLAILVFILVNDKTTTAQNPCKNANYQDTTLKLLKDQAIGHSFLDLTSYGQDEILPNRFEASDVVLSPDGHYMYVVFDNTYQIGAFCTPLGRLSNCTDQLFSWPNASLNGQDSSFEGIAYEPVNRRYFVVQETVPTNAKGIFRSNIFELSIAMNRAQPLQQVDSCVVSWTFGSKNKGFEGLEAVYHQRTGQTYLLALCEANKCDHKSNSTNDGRIVVLEKKRTANGVCSWEPMGTFDLPSSVRFSDYSAMSIYPSKTKQLPTYIAVVSQTNSQLWIGRIDEIDERPYFDVSKLKTSVVYDFPRSTETASGCQIKYCNVEGVAWQGKNQLVLVSDKAKDDQDIHCIEKDQSIHYFALPDYLSK</sequence>